<gene>
    <name evidence="3" type="primary">PEX6</name>
    <name evidence="3" type="ORF">H4R18_001021</name>
</gene>
<proteinExistence type="predicted"/>
<dbReference type="SUPFAM" id="SSF52540">
    <property type="entry name" value="P-loop containing nucleoside triphosphate hydrolases"/>
    <property type="match status" value="2"/>
</dbReference>
<feature type="domain" description="AAA+ ATPase" evidence="2">
    <location>
        <begin position="513"/>
        <end position="598"/>
    </location>
</feature>
<dbReference type="PANTHER" id="PTHR23077:SF9">
    <property type="entry name" value="PEROXISOMAL ATPASE PEX6"/>
    <property type="match status" value="1"/>
</dbReference>
<dbReference type="PANTHER" id="PTHR23077">
    <property type="entry name" value="AAA-FAMILY ATPASE"/>
    <property type="match status" value="1"/>
</dbReference>
<dbReference type="InterPro" id="IPR003959">
    <property type="entry name" value="ATPase_AAA_core"/>
</dbReference>
<keyword evidence="4" id="KW-1185">Reference proteome</keyword>
<dbReference type="Gene3D" id="1.10.8.60">
    <property type="match status" value="1"/>
</dbReference>
<sequence length="602" mass="63327">MEAVSLAALREWLQPRDEHPDGSRPLRVVKAGDLIAVRIALADAAVRASVAQAAKADMGRRALGGDQAADGAPGDVDPAGDVVLDCPPAQDAGGDGAPEAGLVFYRVARAEGFRGGEDGREPQAVPSTDEDSSDSEAGGDGGWAAWRRRTRDAGLVVRPDVTMVSQTGAVRGFVPYRTVGAYMAPADSHSVTCGLGADADATAPYASAQSQLLRLARASLHPLAVSRGLLCAVLLRGNSGTGKRHLVREVAGQLGAHMYELSCYDILSDTEDKTAQVLQLYFQNARRYAPCVLHLRAVDALAQASGAPPPEDLPIARVLKACIAGASQSHRETGFPVIVVATTSHPDGVPASLATAFRHEVELPVPDEGTRLALLARIARRGVPLAADVDMAHIAQQTASFVARDLAMLLKRAEARAWRRVLACLPHADGGAALAQPLRTRDVLASGVEITNDDLLGALGGARASMSDALGVPKIPNVKWDDVGGLADAKRDILDTIRLPMEQPHLFASGLSTRSGLLFYGPPGTGKTLLAKAIATECGLNFFSCKGPELISPYIGESEANVRRIFQKAREASPCVIFFDELDSLAPKRGQQGDSGGVMDRI</sequence>
<dbReference type="Pfam" id="PF00004">
    <property type="entry name" value="AAA"/>
    <property type="match status" value="2"/>
</dbReference>
<protein>
    <submittedName>
        <fullName evidence="3">Peroxisomal assembly protein</fullName>
    </submittedName>
</protein>
<dbReference type="InterPro" id="IPR027417">
    <property type="entry name" value="P-loop_NTPase"/>
</dbReference>
<evidence type="ECO:0000313" key="4">
    <source>
        <dbReference type="Proteomes" id="UP001140217"/>
    </source>
</evidence>
<evidence type="ECO:0000259" key="2">
    <source>
        <dbReference type="SMART" id="SM00382"/>
    </source>
</evidence>
<evidence type="ECO:0000313" key="3">
    <source>
        <dbReference type="EMBL" id="KAJ2784556.1"/>
    </source>
</evidence>
<dbReference type="GO" id="GO:0016558">
    <property type="term" value="P:protein import into peroxisome matrix"/>
    <property type="evidence" value="ECO:0007669"/>
    <property type="project" value="TreeGrafter"/>
</dbReference>
<feature type="region of interest" description="Disordered" evidence="1">
    <location>
        <begin position="114"/>
        <end position="144"/>
    </location>
</feature>
<dbReference type="EMBL" id="JANBUL010000024">
    <property type="protein sequence ID" value="KAJ2784556.1"/>
    <property type="molecule type" value="Genomic_DNA"/>
</dbReference>
<dbReference type="AlphaFoldDB" id="A0A9W8HI64"/>
<dbReference type="GO" id="GO:0005829">
    <property type="term" value="C:cytosol"/>
    <property type="evidence" value="ECO:0007669"/>
    <property type="project" value="TreeGrafter"/>
</dbReference>
<dbReference type="Proteomes" id="UP001140217">
    <property type="component" value="Unassembled WGS sequence"/>
</dbReference>
<evidence type="ECO:0000256" key="1">
    <source>
        <dbReference type="SAM" id="MobiDB-lite"/>
    </source>
</evidence>
<reference evidence="3" key="1">
    <citation type="submission" date="2022-07" db="EMBL/GenBank/DDBJ databases">
        <title>Phylogenomic reconstructions and comparative analyses of Kickxellomycotina fungi.</title>
        <authorList>
            <person name="Reynolds N.K."/>
            <person name="Stajich J.E."/>
            <person name="Barry K."/>
            <person name="Grigoriev I.V."/>
            <person name="Crous P."/>
            <person name="Smith M.E."/>
        </authorList>
    </citation>
    <scope>NUCLEOTIDE SEQUENCE</scope>
    <source>
        <strain evidence="3">NBRC 105414</strain>
    </source>
</reference>
<accession>A0A9W8HI64</accession>
<dbReference type="GO" id="GO:0016887">
    <property type="term" value="F:ATP hydrolysis activity"/>
    <property type="evidence" value="ECO:0007669"/>
    <property type="project" value="InterPro"/>
</dbReference>
<name>A0A9W8HI64_9FUNG</name>
<dbReference type="GO" id="GO:0005778">
    <property type="term" value="C:peroxisomal membrane"/>
    <property type="evidence" value="ECO:0007669"/>
    <property type="project" value="TreeGrafter"/>
</dbReference>
<feature type="non-terminal residue" evidence="3">
    <location>
        <position position="602"/>
    </location>
</feature>
<feature type="domain" description="AAA+ ATPase" evidence="2">
    <location>
        <begin position="229"/>
        <end position="367"/>
    </location>
</feature>
<dbReference type="InterPro" id="IPR050168">
    <property type="entry name" value="AAA_ATPase_domain"/>
</dbReference>
<comment type="caution">
    <text evidence="3">The sequence shown here is derived from an EMBL/GenBank/DDBJ whole genome shotgun (WGS) entry which is preliminary data.</text>
</comment>
<dbReference type="SMART" id="SM00382">
    <property type="entry name" value="AAA"/>
    <property type="match status" value="2"/>
</dbReference>
<dbReference type="OrthoDB" id="5553750at2759"/>
<dbReference type="Gene3D" id="3.40.50.300">
    <property type="entry name" value="P-loop containing nucleotide triphosphate hydrolases"/>
    <property type="match status" value="2"/>
</dbReference>
<organism evidence="3 4">
    <name type="scientific">Coemansia javaensis</name>
    <dbReference type="NCBI Taxonomy" id="2761396"/>
    <lineage>
        <taxon>Eukaryota</taxon>
        <taxon>Fungi</taxon>
        <taxon>Fungi incertae sedis</taxon>
        <taxon>Zoopagomycota</taxon>
        <taxon>Kickxellomycotina</taxon>
        <taxon>Kickxellomycetes</taxon>
        <taxon>Kickxellales</taxon>
        <taxon>Kickxellaceae</taxon>
        <taxon>Coemansia</taxon>
    </lineage>
</organism>
<dbReference type="InterPro" id="IPR003593">
    <property type="entry name" value="AAA+_ATPase"/>
</dbReference>
<dbReference type="GO" id="GO:0005524">
    <property type="term" value="F:ATP binding"/>
    <property type="evidence" value="ECO:0007669"/>
    <property type="project" value="InterPro"/>
</dbReference>